<organism evidence="2 3">
    <name type="scientific">Carboxylicivirga mesophila</name>
    <dbReference type="NCBI Taxonomy" id="1166478"/>
    <lineage>
        <taxon>Bacteria</taxon>
        <taxon>Pseudomonadati</taxon>
        <taxon>Bacteroidota</taxon>
        <taxon>Bacteroidia</taxon>
        <taxon>Marinilabiliales</taxon>
        <taxon>Marinilabiliaceae</taxon>
        <taxon>Carboxylicivirga</taxon>
    </lineage>
</organism>
<keyword evidence="1" id="KW-0732">Signal</keyword>
<reference evidence="2 3" key="1">
    <citation type="journal article" date="2014" name="Int. J. Syst. Evol. Microbiol.">
        <title>Carboxylicivirga gen. nov. in the family Marinilabiliaceae with two novel species, Carboxylicivirga mesophila sp. nov. and Carboxylicivirga taeanensis sp. nov., and reclassification of Cytophaga fermentans as Saccharicrinis fermentans gen. nov., comb. nov.</title>
        <authorList>
            <person name="Yang S.H."/>
            <person name="Seo H.S."/>
            <person name="Woo J.H."/>
            <person name="Oh H.M."/>
            <person name="Jang H."/>
            <person name="Lee J.H."/>
            <person name="Kim S.J."/>
            <person name="Kwon K.K."/>
        </authorList>
    </citation>
    <scope>NUCLEOTIDE SEQUENCE [LARGE SCALE GENOMIC DNA]</scope>
    <source>
        <strain evidence="2 3">JCM 18290</strain>
    </source>
</reference>
<dbReference type="RefSeq" id="WP_212230180.1">
    <property type="nucleotide sequence ID" value="NZ_JAGUCN010000022.1"/>
</dbReference>
<name>A0ABS5KDP0_9BACT</name>
<dbReference type="EMBL" id="JAGUCN010000022">
    <property type="protein sequence ID" value="MBS2213164.1"/>
    <property type="molecule type" value="Genomic_DNA"/>
</dbReference>
<protein>
    <submittedName>
        <fullName evidence="2">Uncharacterized protein</fullName>
    </submittedName>
</protein>
<comment type="caution">
    <text evidence="2">The sequence shown here is derived from an EMBL/GenBank/DDBJ whole genome shotgun (WGS) entry which is preliminary data.</text>
</comment>
<dbReference type="Proteomes" id="UP000721861">
    <property type="component" value="Unassembled WGS sequence"/>
</dbReference>
<keyword evidence="3" id="KW-1185">Reference proteome</keyword>
<sequence length="150" mass="16972">MKYRVLSLLLVMAVLPSVLGVHIFQHHCNGCDENETITRIITTMHSHDHACSDCSCDHQCMTCQEETGQHVHHHASDEGNCKHDFKKASLLAKTNIGQIRLEAAALEVLFHEKFYAELEVVSHKTAKNHYNVIQKVPDEPSPEMNCVFLL</sequence>
<evidence type="ECO:0000313" key="3">
    <source>
        <dbReference type="Proteomes" id="UP000721861"/>
    </source>
</evidence>
<accession>A0ABS5KDP0</accession>
<evidence type="ECO:0000313" key="2">
    <source>
        <dbReference type="EMBL" id="MBS2213164.1"/>
    </source>
</evidence>
<feature type="chain" id="PRO_5046700253" evidence="1">
    <location>
        <begin position="24"/>
        <end position="150"/>
    </location>
</feature>
<gene>
    <name evidence="2" type="ORF">KEM09_17235</name>
</gene>
<feature type="signal peptide" evidence="1">
    <location>
        <begin position="1"/>
        <end position="23"/>
    </location>
</feature>
<proteinExistence type="predicted"/>
<evidence type="ECO:0000256" key="1">
    <source>
        <dbReference type="SAM" id="SignalP"/>
    </source>
</evidence>